<name>W9XN53_9EURO</name>
<feature type="transmembrane region" description="Helical" evidence="6">
    <location>
        <begin position="43"/>
        <end position="64"/>
    </location>
</feature>
<evidence type="ECO:0000256" key="5">
    <source>
        <dbReference type="ARBA" id="ARBA00023136"/>
    </source>
</evidence>
<dbReference type="PANTHER" id="PTHR43791:SF86">
    <property type="entry name" value="MAJOR FACILITATOR SUPERFAMILY (MFS) PROFILE DOMAIN-CONTAINING PROTEIN"/>
    <property type="match status" value="1"/>
</dbReference>
<keyword evidence="9" id="KW-1185">Reference proteome</keyword>
<feature type="transmembrane region" description="Helical" evidence="6">
    <location>
        <begin position="212"/>
        <end position="232"/>
    </location>
</feature>
<feature type="domain" description="Major facilitator superfamily (MFS) profile" evidence="7">
    <location>
        <begin position="51"/>
        <end position="471"/>
    </location>
</feature>
<feature type="transmembrane region" description="Helical" evidence="6">
    <location>
        <begin position="449"/>
        <end position="466"/>
    </location>
</feature>
<dbReference type="RefSeq" id="XP_007737816.1">
    <property type="nucleotide sequence ID" value="XM_007739626.1"/>
</dbReference>
<feature type="transmembrane region" description="Helical" evidence="6">
    <location>
        <begin position="88"/>
        <end position="106"/>
    </location>
</feature>
<dbReference type="PANTHER" id="PTHR43791">
    <property type="entry name" value="PERMEASE-RELATED"/>
    <property type="match status" value="1"/>
</dbReference>
<feature type="transmembrane region" description="Helical" evidence="6">
    <location>
        <begin position="177"/>
        <end position="200"/>
    </location>
</feature>
<evidence type="ECO:0000313" key="9">
    <source>
        <dbReference type="Proteomes" id="UP000019478"/>
    </source>
</evidence>
<dbReference type="Gene3D" id="1.20.1250.20">
    <property type="entry name" value="MFS general substrate transporter like domains"/>
    <property type="match status" value="2"/>
</dbReference>
<reference evidence="8 9" key="1">
    <citation type="submission" date="2013-03" db="EMBL/GenBank/DDBJ databases">
        <title>The Genome Sequence of Capronia epimyces CBS 606.96.</title>
        <authorList>
            <consortium name="The Broad Institute Genomics Platform"/>
            <person name="Cuomo C."/>
            <person name="de Hoog S."/>
            <person name="Gorbushina A."/>
            <person name="Walker B."/>
            <person name="Young S.K."/>
            <person name="Zeng Q."/>
            <person name="Gargeya S."/>
            <person name="Fitzgerald M."/>
            <person name="Haas B."/>
            <person name="Abouelleil A."/>
            <person name="Allen A.W."/>
            <person name="Alvarado L."/>
            <person name="Arachchi H.M."/>
            <person name="Berlin A.M."/>
            <person name="Chapman S.B."/>
            <person name="Gainer-Dewar J."/>
            <person name="Goldberg J."/>
            <person name="Griggs A."/>
            <person name="Gujja S."/>
            <person name="Hansen M."/>
            <person name="Howarth C."/>
            <person name="Imamovic A."/>
            <person name="Ireland A."/>
            <person name="Larimer J."/>
            <person name="McCowan C."/>
            <person name="Murphy C."/>
            <person name="Pearson M."/>
            <person name="Poon T.W."/>
            <person name="Priest M."/>
            <person name="Roberts A."/>
            <person name="Saif S."/>
            <person name="Shea T."/>
            <person name="Sisk P."/>
            <person name="Sykes S."/>
            <person name="Wortman J."/>
            <person name="Nusbaum C."/>
            <person name="Birren B."/>
        </authorList>
    </citation>
    <scope>NUCLEOTIDE SEQUENCE [LARGE SCALE GENOMIC DNA]</scope>
    <source>
        <strain evidence="8 9">CBS 606.96</strain>
    </source>
</reference>
<dbReference type="eggNOG" id="KOG2533">
    <property type="taxonomic scope" value="Eukaryota"/>
</dbReference>
<organism evidence="8 9">
    <name type="scientific">Capronia epimyces CBS 606.96</name>
    <dbReference type="NCBI Taxonomy" id="1182542"/>
    <lineage>
        <taxon>Eukaryota</taxon>
        <taxon>Fungi</taxon>
        <taxon>Dikarya</taxon>
        <taxon>Ascomycota</taxon>
        <taxon>Pezizomycotina</taxon>
        <taxon>Eurotiomycetes</taxon>
        <taxon>Chaetothyriomycetidae</taxon>
        <taxon>Chaetothyriales</taxon>
        <taxon>Herpotrichiellaceae</taxon>
        <taxon>Capronia</taxon>
    </lineage>
</organism>
<feature type="transmembrane region" description="Helical" evidence="6">
    <location>
        <begin position="358"/>
        <end position="376"/>
    </location>
</feature>
<proteinExistence type="predicted"/>
<feature type="transmembrane region" description="Helical" evidence="6">
    <location>
        <begin position="328"/>
        <end position="346"/>
    </location>
</feature>
<dbReference type="GO" id="GO:0016020">
    <property type="term" value="C:membrane"/>
    <property type="evidence" value="ECO:0007669"/>
    <property type="project" value="UniProtKB-SubCell"/>
</dbReference>
<dbReference type="PROSITE" id="PS50850">
    <property type="entry name" value="MFS"/>
    <property type="match status" value="1"/>
</dbReference>
<evidence type="ECO:0000256" key="6">
    <source>
        <dbReference type="SAM" id="Phobius"/>
    </source>
</evidence>
<sequence length="497" mass="54797">MNTLTLEQPPAPVPEIDILADEASHVPGYDPDIQFDDVEARKALLKVDLFILPFIVLLFCFLQFDRTNIGNALTNTLRKDINVGNSDINLAQTLFIVGFVITELPFNMISKYLGPERFLPVTMFFWGVTTWCQIFMKNASGLCAARFFIGALEGGYIPGMVLYISKYYTNQELGLRYALFWASNNIAGALGGPLSIGLLSLEGKHGLHGWQWLFLIEGILTCFLAVLAYLYLPHGPARPKCFFGRSFNIFTPRQASVIVTRVIRNDPTKALRYGKPVLPSHILATLTDWRLYGHIVAAFLSMIMISPMNTYAPSIIKSLGFSGLQANGLNSVGSVCCLVWSISLAYSSDKTRERGFHISVGYLWGAAGLLWLALAPNGVNKWVLYGGVVMTQMGMGSAQAICAAWLTSKMQDYKRPVALAAYVMSIQIAGFPGNQLFRTKDAPRYKHGLIIAASCAIAGAVVILLWKLMYRLFDHGDAGIETKYGLAPPQDRHGSEP</sequence>
<evidence type="ECO:0000259" key="7">
    <source>
        <dbReference type="PROSITE" id="PS50850"/>
    </source>
</evidence>
<dbReference type="GeneID" id="19173616"/>
<comment type="subcellular location">
    <subcellularLocation>
        <location evidence="1">Membrane</location>
        <topology evidence="1">Multi-pass membrane protein</topology>
    </subcellularLocation>
</comment>
<dbReference type="HOGENOM" id="CLU_001265_0_1_1"/>
<feature type="transmembrane region" description="Helical" evidence="6">
    <location>
        <begin position="382"/>
        <end position="406"/>
    </location>
</feature>
<dbReference type="EMBL" id="AMGY01000009">
    <property type="protein sequence ID" value="EXJ78371.1"/>
    <property type="molecule type" value="Genomic_DNA"/>
</dbReference>
<dbReference type="AlphaFoldDB" id="W9XN53"/>
<protein>
    <recommendedName>
        <fullName evidence="7">Major facilitator superfamily (MFS) profile domain-containing protein</fullName>
    </recommendedName>
</protein>
<feature type="transmembrane region" description="Helical" evidence="6">
    <location>
        <begin position="148"/>
        <end position="165"/>
    </location>
</feature>
<accession>W9XN53</accession>
<keyword evidence="3 6" id="KW-0812">Transmembrane</keyword>
<comment type="caution">
    <text evidence="8">The sequence shown here is derived from an EMBL/GenBank/DDBJ whole genome shotgun (WGS) entry which is preliminary data.</text>
</comment>
<evidence type="ECO:0000256" key="3">
    <source>
        <dbReference type="ARBA" id="ARBA00022692"/>
    </source>
</evidence>
<dbReference type="GO" id="GO:0022857">
    <property type="term" value="F:transmembrane transporter activity"/>
    <property type="evidence" value="ECO:0007669"/>
    <property type="project" value="InterPro"/>
</dbReference>
<keyword evidence="4 6" id="KW-1133">Transmembrane helix</keyword>
<dbReference type="OrthoDB" id="2985014at2759"/>
<keyword evidence="5 6" id="KW-0472">Membrane</keyword>
<gene>
    <name evidence="8" type="ORF">A1O3_09532</name>
</gene>
<dbReference type="FunFam" id="1.20.1250.20:FF:000106">
    <property type="entry name" value="MFS transporter, putative"/>
    <property type="match status" value="1"/>
</dbReference>
<evidence type="ECO:0000256" key="2">
    <source>
        <dbReference type="ARBA" id="ARBA00022448"/>
    </source>
</evidence>
<dbReference type="InterPro" id="IPR020846">
    <property type="entry name" value="MFS_dom"/>
</dbReference>
<evidence type="ECO:0000256" key="1">
    <source>
        <dbReference type="ARBA" id="ARBA00004141"/>
    </source>
</evidence>
<dbReference type="Pfam" id="PF07690">
    <property type="entry name" value="MFS_1"/>
    <property type="match status" value="1"/>
</dbReference>
<evidence type="ECO:0000313" key="8">
    <source>
        <dbReference type="EMBL" id="EXJ78371.1"/>
    </source>
</evidence>
<dbReference type="SUPFAM" id="SSF103473">
    <property type="entry name" value="MFS general substrate transporter"/>
    <property type="match status" value="1"/>
</dbReference>
<evidence type="ECO:0000256" key="4">
    <source>
        <dbReference type="ARBA" id="ARBA00022989"/>
    </source>
</evidence>
<keyword evidence="2" id="KW-0813">Transport</keyword>
<feature type="transmembrane region" description="Helical" evidence="6">
    <location>
        <begin position="291"/>
        <end position="308"/>
    </location>
</feature>
<dbReference type="InterPro" id="IPR011701">
    <property type="entry name" value="MFS"/>
</dbReference>
<dbReference type="InterPro" id="IPR036259">
    <property type="entry name" value="MFS_trans_sf"/>
</dbReference>
<dbReference type="Proteomes" id="UP000019478">
    <property type="component" value="Unassembled WGS sequence"/>
</dbReference>